<keyword evidence="2" id="KW-0540">Nuclease</keyword>
<evidence type="ECO:0000259" key="7">
    <source>
        <dbReference type="Pfam" id="PF08340"/>
    </source>
</evidence>
<evidence type="ECO:0000313" key="8">
    <source>
        <dbReference type="EMBL" id="TCS85662.1"/>
    </source>
</evidence>
<evidence type="ECO:0000259" key="6">
    <source>
        <dbReference type="Pfam" id="PF03755"/>
    </source>
</evidence>
<comment type="cofactor">
    <cofactor evidence="1">
        <name>a divalent metal cation</name>
        <dbReference type="ChEBI" id="CHEBI:60240"/>
    </cofactor>
</comment>
<feature type="domain" description="Endoribonuclease YicC-like N-terminal" evidence="6">
    <location>
        <begin position="2"/>
        <end position="156"/>
    </location>
</feature>
<name>A0A4R3KMR8_9SPHI</name>
<evidence type="ECO:0000256" key="3">
    <source>
        <dbReference type="ARBA" id="ARBA00022759"/>
    </source>
</evidence>
<comment type="caution">
    <text evidence="8">The sequence shown here is derived from an EMBL/GenBank/DDBJ whole genome shotgun (WGS) entry which is preliminary data.</text>
</comment>
<keyword evidence="4" id="KW-0378">Hydrolase</keyword>
<evidence type="ECO:0000256" key="5">
    <source>
        <dbReference type="ARBA" id="ARBA00035648"/>
    </source>
</evidence>
<evidence type="ECO:0000313" key="9">
    <source>
        <dbReference type="Proteomes" id="UP000295807"/>
    </source>
</evidence>
<organism evidence="8 9">
    <name type="scientific">Anseongella ginsenosidimutans</name>
    <dbReference type="NCBI Taxonomy" id="496056"/>
    <lineage>
        <taxon>Bacteria</taxon>
        <taxon>Pseudomonadati</taxon>
        <taxon>Bacteroidota</taxon>
        <taxon>Sphingobacteriia</taxon>
        <taxon>Sphingobacteriales</taxon>
        <taxon>Sphingobacteriaceae</taxon>
        <taxon>Anseongella</taxon>
    </lineage>
</organism>
<comment type="similarity">
    <text evidence="5">Belongs to the YicC/YloC family.</text>
</comment>
<dbReference type="AlphaFoldDB" id="A0A4R3KMR8"/>
<dbReference type="GO" id="GO:0016787">
    <property type="term" value="F:hydrolase activity"/>
    <property type="evidence" value="ECO:0007669"/>
    <property type="project" value="UniProtKB-KW"/>
</dbReference>
<reference evidence="8 9" key="1">
    <citation type="submission" date="2019-03" db="EMBL/GenBank/DDBJ databases">
        <title>Genomic Encyclopedia of Type Strains, Phase IV (KMG-IV): sequencing the most valuable type-strain genomes for metagenomic binning, comparative biology and taxonomic classification.</title>
        <authorList>
            <person name="Goeker M."/>
        </authorList>
    </citation>
    <scope>NUCLEOTIDE SEQUENCE [LARGE SCALE GENOMIC DNA]</scope>
    <source>
        <strain evidence="8 9">DSM 21100</strain>
    </source>
</reference>
<keyword evidence="9" id="KW-1185">Reference proteome</keyword>
<dbReference type="GO" id="GO:0004521">
    <property type="term" value="F:RNA endonuclease activity"/>
    <property type="evidence" value="ECO:0007669"/>
    <property type="project" value="InterPro"/>
</dbReference>
<dbReference type="Pfam" id="PF08340">
    <property type="entry name" value="YicC-like_C"/>
    <property type="match status" value="1"/>
</dbReference>
<dbReference type="PANTHER" id="PTHR30636:SF3">
    <property type="entry name" value="UPF0701 PROTEIN YICC"/>
    <property type="match status" value="1"/>
</dbReference>
<dbReference type="EMBL" id="SMAD01000011">
    <property type="protein sequence ID" value="TCS85662.1"/>
    <property type="molecule type" value="Genomic_DNA"/>
</dbReference>
<dbReference type="InterPro" id="IPR013527">
    <property type="entry name" value="YicC-like_N"/>
</dbReference>
<gene>
    <name evidence="8" type="ORF">EDD80_11164</name>
</gene>
<dbReference type="InterPro" id="IPR005229">
    <property type="entry name" value="YicC/YloC-like"/>
</dbReference>
<dbReference type="PANTHER" id="PTHR30636">
    <property type="entry name" value="UPF0701 PROTEIN YICC"/>
    <property type="match status" value="1"/>
</dbReference>
<dbReference type="InterPro" id="IPR013551">
    <property type="entry name" value="YicC-like_C"/>
</dbReference>
<dbReference type="RefSeq" id="WP_243699157.1">
    <property type="nucleotide sequence ID" value="NZ_SMAD01000011.1"/>
</dbReference>
<dbReference type="Proteomes" id="UP000295807">
    <property type="component" value="Unassembled WGS sequence"/>
</dbReference>
<dbReference type="NCBIfam" id="TIGR00255">
    <property type="entry name" value="YicC/YloC family endoribonuclease"/>
    <property type="match status" value="1"/>
</dbReference>
<evidence type="ECO:0000256" key="1">
    <source>
        <dbReference type="ARBA" id="ARBA00001968"/>
    </source>
</evidence>
<evidence type="ECO:0000256" key="2">
    <source>
        <dbReference type="ARBA" id="ARBA00022722"/>
    </source>
</evidence>
<sequence>MVQSMTGYGALKREVQGMRVSVEIKSLNSKYLELNLKLPRQYAHKELFIRNECNKLIERGKATITIIAEPLETALVSSLAINEPLLTAYYRSLERIATELGADRSELLKLALSMPEATGGEENQAGEEEWEATWNVFLEAIAVFNRFRADEGAVLDKDLRLRVNNIKNYLSEIETAEPQRIPLIRERLEGLMKEYVGSENVDQNRFEQELVFYIDKLDITEEKVRLRSHCDYFLSVLDDKVSNGKKLGFISQEMGREINTLGSKAYDAAIQQLVVQMKEELEKIKEQVLNLV</sequence>
<protein>
    <submittedName>
        <fullName evidence="8">Uncharacterized protein (TIGR00255 family)</fullName>
    </submittedName>
</protein>
<evidence type="ECO:0000256" key="4">
    <source>
        <dbReference type="ARBA" id="ARBA00022801"/>
    </source>
</evidence>
<dbReference type="Pfam" id="PF03755">
    <property type="entry name" value="YicC-like_N"/>
    <property type="match status" value="1"/>
</dbReference>
<keyword evidence="3" id="KW-0255">Endonuclease</keyword>
<proteinExistence type="inferred from homology"/>
<feature type="domain" description="Endoribonuclease YicC-like C-terminal" evidence="7">
    <location>
        <begin position="173"/>
        <end position="291"/>
    </location>
</feature>
<accession>A0A4R3KMR8</accession>